<evidence type="ECO:0000313" key="2">
    <source>
        <dbReference type="Proteomes" id="UP000198535"/>
    </source>
</evidence>
<proteinExistence type="predicted"/>
<dbReference type="AlphaFoldDB" id="A0A1I4PJX6"/>
<organism evidence="1 2">
    <name type="scientific">Methanolobus profundi</name>
    <dbReference type="NCBI Taxonomy" id="487685"/>
    <lineage>
        <taxon>Archaea</taxon>
        <taxon>Methanobacteriati</taxon>
        <taxon>Methanobacteriota</taxon>
        <taxon>Stenosarchaea group</taxon>
        <taxon>Methanomicrobia</taxon>
        <taxon>Methanosarcinales</taxon>
        <taxon>Methanosarcinaceae</taxon>
        <taxon>Methanolobus</taxon>
    </lineage>
</organism>
<sequence length="98" mass="11357">MFQLGNNGLEILIYYKVRYRLPIKATKGENMDIATTLRYGLINLNHFRRCMMSRMSHQILSYGKKSAPIPAFNMKPVDVYPLHNIDSILTKNELPSLQ</sequence>
<dbReference type="STRING" id="487685.SAMN04488696_0716"/>
<dbReference type="EMBL" id="FOUJ01000001">
    <property type="protein sequence ID" value="SFM28099.1"/>
    <property type="molecule type" value="Genomic_DNA"/>
</dbReference>
<gene>
    <name evidence="1" type="ORF">SAMN04488696_0716</name>
</gene>
<protein>
    <submittedName>
        <fullName evidence="1">Uncharacterized protein</fullName>
    </submittedName>
</protein>
<accession>A0A1I4PJX6</accession>
<keyword evidence="2" id="KW-1185">Reference proteome</keyword>
<dbReference type="Proteomes" id="UP000198535">
    <property type="component" value="Unassembled WGS sequence"/>
</dbReference>
<evidence type="ECO:0000313" key="1">
    <source>
        <dbReference type="EMBL" id="SFM28099.1"/>
    </source>
</evidence>
<reference evidence="2" key="1">
    <citation type="submission" date="2016-10" db="EMBL/GenBank/DDBJ databases">
        <authorList>
            <person name="Varghese N."/>
            <person name="Submissions S."/>
        </authorList>
    </citation>
    <scope>NUCLEOTIDE SEQUENCE [LARGE SCALE GENOMIC DNA]</scope>
    <source>
        <strain evidence="2">Mob M</strain>
    </source>
</reference>
<name>A0A1I4PJX6_9EURY</name>